<accession>A0A941DU97</accession>
<keyword evidence="2 5" id="KW-0812">Transmembrane</keyword>
<evidence type="ECO:0000313" key="7">
    <source>
        <dbReference type="Proteomes" id="UP000675284"/>
    </source>
</evidence>
<dbReference type="InterPro" id="IPR010899">
    <property type="entry name" value="UPF0344"/>
</dbReference>
<evidence type="ECO:0000256" key="1">
    <source>
        <dbReference type="ARBA" id="ARBA00022475"/>
    </source>
</evidence>
<evidence type="ECO:0000256" key="4">
    <source>
        <dbReference type="ARBA" id="ARBA00023136"/>
    </source>
</evidence>
<feature type="transmembrane region" description="Helical" evidence="5">
    <location>
        <begin position="63"/>
        <end position="84"/>
    </location>
</feature>
<keyword evidence="7" id="KW-1185">Reference proteome</keyword>
<evidence type="ECO:0000256" key="3">
    <source>
        <dbReference type="ARBA" id="ARBA00022989"/>
    </source>
</evidence>
<keyword evidence="1" id="KW-1003">Cell membrane</keyword>
<feature type="transmembrane region" description="Helical" evidence="5">
    <location>
        <begin position="36"/>
        <end position="57"/>
    </location>
</feature>
<sequence>MTHMHITAWALGFILFALAYMMLKQGKEKPAKITQMILRLDYLFILYTGGDLIAYYFNGSPLLPEAIIKGLAGVWIIAVMEMMLVKLRKQKSLKGLWIQFVIAVIIVLVLGFFRLPMSV</sequence>
<comment type="caution">
    <text evidence="6">The sequence shown here is derived from an EMBL/GenBank/DDBJ whole genome shotgun (WGS) entry which is preliminary data.</text>
</comment>
<protein>
    <submittedName>
        <fullName evidence="6">YisL family protein</fullName>
    </submittedName>
</protein>
<evidence type="ECO:0000256" key="2">
    <source>
        <dbReference type="ARBA" id="ARBA00022692"/>
    </source>
</evidence>
<evidence type="ECO:0000256" key="5">
    <source>
        <dbReference type="SAM" id="Phobius"/>
    </source>
</evidence>
<reference evidence="6" key="1">
    <citation type="submission" date="2021-04" db="EMBL/GenBank/DDBJ databases">
        <title>Isolation and polyphasic classification of algal microorganism.</title>
        <authorList>
            <person name="Wang S."/>
        </authorList>
    </citation>
    <scope>NUCLEOTIDE SEQUENCE</scope>
    <source>
        <strain evidence="6">720a</strain>
    </source>
</reference>
<keyword evidence="3 5" id="KW-1133">Transmembrane helix</keyword>
<keyword evidence="4 5" id="KW-0472">Membrane</keyword>
<dbReference type="Pfam" id="PF07457">
    <property type="entry name" value="DUF1516"/>
    <property type="match status" value="1"/>
</dbReference>
<evidence type="ECO:0000313" key="6">
    <source>
        <dbReference type="EMBL" id="MBR7797364.1"/>
    </source>
</evidence>
<feature type="transmembrane region" description="Helical" evidence="5">
    <location>
        <begin position="96"/>
        <end position="115"/>
    </location>
</feature>
<organism evidence="6 7">
    <name type="scientific">Virgibacillus salarius</name>
    <dbReference type="NCBI Taxonomy" id="447199"/>
    <lineage>
        <taxon>Bacteria</taxon>
        <taxon>Bacillati</taxon>
        <taxon>Bacillota</taxon>
        <taxon>Bacilli</taxon>
        <taxon>Bacillales</taxon>
        <taxon>Bacillaceae</taxon>
        <taxon>Virgibacillus</taxon>
    </lineage>
</organism>
<name>A0A941DU97_9BACI</name>
<gene>
    <name evidence="6" type="ORF">KCX74_15105</name>
</gene>
<dbReference type="Proteomes" id="UP000675284">
    <property type="component" value="Unassembled WGS sequence"/>
</dbReference>
<dbReference type="EMBL" id="JAGSOT010000051">
    <property type="protein sequence ID" value="MBR7797364.1"/>
    <property type="molecule type" value="Genomic_DNA"/>
</dbReference>
<dbReference type="AlphaFoldDB" id="A0A941DU97"/>
<dbReference type="RefSeq" id="WP_166530696.1">
    <property type="nucleotide sequence ID" value="NZ_JAGSOT010000051.1"/>
</dbReference>
<feature type="transmembrane region" description="Helical" evidence="5">
    <location>
        <begin position="6"/>
        <end position="24"/>
    </location>
</feature>
<proteinExistence type="predicted"/>